<dbReference type="EMBL" id="BPVZ01000015">
    <property type="protein sequence ID" value="GKV00092.1"/>
    <property type="molecule type" value="Genomic_DNA"/>
</dbReference>
<comment type="caution">
    <text evidence="1">The sequence shown here is derived from an EMBL/GenBank/DDBJ whole genome shotgun (WGS) entry which is preliminary data.</text>
</comment>
<protein>
    <submittedName>
        <fullName evidence="1">Uncharacterized protein</fullName>
    </submittedName>
</protein>
<name>A0AAV5IDU4_9ROSI</name>
<gene>
    <name evidence="1" type="ORF">SLEP1_g12840</name>
</gene>
<dbReference type="Proteomes" id="UP001054252">
    <property type="component" value="Unassembled WGS sequence"/>
</dbReference>
<organism evidence="1 2">
    <name type="scientific">Rubroshorea leprosula</name>
    <dbReference type="NCBI Taxonomy" id="152421"/>
    <lineage>
        <taxon>Eukaryota</taxon>
        <taxon>Viridiplantae</taxon>
        <taxon>Streptophyta</taxon>
        <taxon>Embryophyta</taxon>
        <taxon>Tracheophyta</taxon>
        <taxon>Spermatophyta</taxon>
        <taxon>Magnoliopsida</taxon>
        <taxon>eudicotyledons</taxon>
        <taxon>Gunneridae</taxon>
        <taxon>Pentapetalae</taxon>
        <taxon>rosids</taxon>
        <taxon>malvids</taxon>
        <taxon>Malvales</taxon>
        <taxon>Dipterocarpaceae</taxon>
        <taxon>Rubroshorea</taxon>
    </lineage>
</organism>
<dbReference type="AlphaFoldDB" id="A0AAV5IDU4"/>
<keyword evidence="2" id="KW-1185">Reference proteome</keyword>
<accession>A0AAV5IDU4</accession>
<evidence type="ECO:0000313" key="1">
    <source>
        <dbReference type="EMBL" id="GKV00092.1"/>
    </source>
</evidence>
<evidence type="ECO:0000313" key="2">
    <source>
        <dbReference type="Proteomes" id="UP001054252"/>
    </source>
</evidence>
<proteinExistence type="predicted"/>
<reference evidence="1 2" key="1">
    <citation type="journal article" date="2021" name="Commun. Biol.">
        <title>The genome of Shorea leprosula (Dipterocarpaceae) highlights the ecological relevance of drought in aseasonal tropical rainforests.</title>
        <authorList>
            <person name="Ng K.K.S."/>
            <person name="Kobayashi M.J."/>
            <person name="Fawcett J.A."/>
            <person name="Hatakeyama M."/>
            <person name="Paape T."/>
            <person name="Ng C.H."/>
            <person name="Ang C.C."/>
            <person name="Tnah L.H."/>
            <person name="Lee C.T."/>
            <person name="Nishiyama T."/>
            <person name="Sese J."/>
            <person name="O'Brien M.J."/>
            <person name="Copetti D."/>
            <person name="Mohd Noor M.I."/>
            <person name="Ong R.C."/>
            <person name="Putra M."/>
            <person name="Sireger I.Z."/>
            <person name="Indrioko S."/>
            <person name="Kosugi Y."/>
            <person name="Izuno A."/>
            <person name="Isagi Y."/>
            <person name="Lee S.L."/>
            <person name="Shimizu K.K."/>
        </authorList>
    </citation>
    <scope>NUCLEOTIDE SEQUENCE [LARGE SCALE GENOMIC DNA]</scope>
    <source>
        <strain evidence="1">214</strain>
    </source>
</reference>
<sequence length="119" mass="13224">MGNDCYTFQFNIFRFKDDGSFDGDDNVGAAAAHQSKKSRLSNAERSAYFSRREYSVPFSKNLLVAEPSGDSGPSSLSFMAAPSRTGRPFSHFFSKRSSIFLLSRMEMEESGGIDLHNCI</sequence>